<dbReference type="EMBL" id="FP103042">
    <property type="protein sequence ID" value="CAX22956.1"/>
    <property type="molecule type" value="Genomic_DNA"/>
</dbReference>
<accession>C7CF64</accession>
<dbReference type="KEGG" id="mdi:METDI1347"/>
<dbReference type="AlphaFoldDB" id="C7CF64"/>
<gene>
    <name evidence="1" type="ORF">METD_I1347</name>
</gene>
<name>C7CF64_METED</name>
<evidence type="ECO:0000313" key="1">
    <source>
        <dbReference type="EMBL" id="CAX22956.1"/>
    </source>
</evidence>
<reference evidence="2" key="1">
    <citation type="journal article" date="2009" name="PLoS ONE">
        <title>Methylobacterium genome sequences: a reference blueprint to investigate microbial metabolism of C1 compounds from natural and industrial sources.</title>
        <authorList>
            <person name="Vuilleumier S."/>
            <person name="Chistoserdova L."/>
            <person name="Lee M.-C."/>
            <person name="Bringel F."/>
            <person name="Lajus A."/>
            <person name="Zhou Y."/>
            <person name="Gourion B."/>
            <person name="Barbe V."/>
            <person name="Chang J."/>
            <person name="Cruveiller S."/>
            <person name="Dossat C."/>
            <person name="Gillett W."/>
            <person name="Gruffaz C."/>
            <person name="Haugen E."/>
            <person name="Hourcade E."/>
            <person name="Levy R."/>
            <person name="Mangenot S."/>
            <person name="Muller E."/>
            <person name="Nadalig T."/>
            <person name="Pagni M."/>
            <person name="Penny C."/>
            <person name="Peyraud R."/>
            <person name="Robinson D.G."/>
            <person name="Roche D."/>
            <person name="Rouy Z."/>
            <person name="Saenampechek C."/>
            <person name="Salvignol G."/>
            <person name="Vallenet D."/>
            <person name="Wu Z."/>
            <person name="Marx C.J."/>
            <person name="Vorholt J.A."/>
            <person name="Olson M.V."/>
            <person name="Kaul R."/>
            <person name="Weissenbach J."/>
            <person name="Medigue C."/>
            <person name="Lidstrom M.E."/>
        </authorList>
    </citation>
    <scope>NUCLEOTIDE SEQUENCE [LARGE SCALE GENOMIC DNA]</scope>
    <source>
        <strain evidence="2">DSM 6343 / CIP 106787 / DM4</strain>
    </source>
</reference>
<organism evidence="1 2">
    <name type="scientific">Methylorubrum extorquens (strain DSM 6343 / CIP 106787 / DM4)</name>
    <name type="common">Methylobacterium extorquens</name>
    <dbReference type="NCBI Taxonomy" id="661410"/>
    <lineage>
        <taxon>Bacteria</taxon>
        <taxon>Pseudomonadati</taxon>
        <taxon>Pseudomonadota</taxon>
        <taxon>Alphaproteobacteria</taxon>
        <taxon>Hyphomicrobiales</taxon>
        <taxon>Methylobacteriaceae</taxon>
        <taxon>Methylorubrum</taxon>
    </lineage>
</organism>
<dbReference type="HOGENOM" id="CLU_3430857_0_0_5"/>
<evidence type="ECO:0000313" key="2">
    <source>
        <dbReference type="Proteomes" id="UP000008070"/>
    </source>
</evidence>
<dbReference type="Proteomes" id="UP000008070">
    <property type="component" value="Chromosome"/>
</dbReference>
<sequence length="18" mass="1820">MPGMNMPGTGGKRDTGGR</sequence>
<protein>
    <submittedName>
        <fullName evidence="1">Uncharacterized protein</fullName>
    </submittedName>
</protein>
<proteinExistence type="predicted"/>